<dbReference type="Proteomes" id="UP000184363">
    <property type="component" value="Unassembled WGS sequence"/>
</dbReference>
<feature type="transmembrane region" description="Helical" evidence="1">
    <location>
        <begin position="91"/>
        <end position="111"/>
    </location>
</feature>
<dbReference type="AlphaFoldDB" id="A0A1M6ZCJ5"/>
<feature type="transmembrane region" description="Helical" evidence="1">
    <location>
        <begin position="64"/>
        <end position="85"/>
    </location>
</feature>
<accession>A0A1M6ZCJ5</accession>
<sequence length="124" mass="12751">MDRRIPLLAALADVVAVLVFAGVGRSSHAEAFEIAGLLATGAPFLAGLAVAWATPYVRADPPSLTSGAVVFAVTAVVGFALRAIFLGRLPLSFVLVASVALVVLLVGWRALSMAVARRAIDRVG</sequence>
<name>A0A1M6ZCJ5_PSETH</name>
<keyword evidence="1" id="KW-1133">Transmembrane helix</keyword>
<reference evidence="2 3" key="1">
    <citation type="submission" date="2016-11" db="EMBL/GenBank/DDBJ databases">
        <authorList>
            <person name="Jaros S."/>
            <person name="Januszkiewicz K."/>
            <person name="Wedrychowicz H."/>
        </authorList>
    </citation>
    <scope>NUCLEOTIDE SEQUENCE [LARGE SCALE GENOMIC DNA]</scope>
    <source>
        <strain evidence="2 3">DSM 43832</strain>
    </source>
</reference>
<keyword evidence="1" id="KW-0472">Membrane</keyword>
<gene>
    <name evidence="2" type="ORF">SAMN05443637_12346</name>
</gene>
<keyword evidence="1" id="KW-0812">Transmembrane</keyword>
<dbReference type="RefSeq" id="WP_073459796.1">
    <property type="nucleotide sequence ID" value="NZ_FRAP01000023.1"/>
</dbReference>
<evidence type="ECO:0000313" key="3">
    <source>
        <dbReference type="Proteomes" id="UP000184363"/>
    </source>
</evidence>
<evidence type="ECO:0000256" key="1">
    <source>
        <dbReference type="SAM" id="Phobius"/>
    </source>
</evidence>
<evidence type="ECO:0000313" key="2">
    <source>
        <dbReference type="EMBL" id="SHL28221.1"/>
    </source>
</evidence>
<organism evidence="2 3">
    <name type="scientific">Pseudonocardia thermophila</name>
    <dbReference type="NCBI Taxonomy" id="1848"/>
    <lineage>
        <taxon>Bacteria</taxon>
        <taxon>Bacillati</taxon>
        <taxon>Actinomycetota</taxon>
        <taxon>Actinomycetes</taxon>
        <taxon>Pseudonocardiales</taxon>
        <taxon>Pseudonocardiaceae</taxon>
        <taxon>Pseudonocardia</taxon>
    </lineage>
</organism>
<feature type="transmembrane region" description="Helical" evidence="1">
    <location>
        <begin position="31"/>
        <end position="52"/>
    </location>
</feature>
<dbReference type="Pfam" id="PF11255">
    <property type="entry name" value="DUF3054"/>
    <property type="match status" value="1"/>
</dbReference>
<evidence type="ECO:0008006" key="4">
    <source>
        <dbReference type="Google" id="ProtNLM"/>
    </source>
</evidence>
<dbReference type="STRING" id="1848.SAMN05443637_12346"/>
<dbReference type="EMBL" id="FRAP01000023">
    <property type="protein sequence ID" value="SHL28221.1"/>
    <property type="molecule type" value="Genomic_DNA"/>
</dbReference>
<protein>
    <recommendedName>
        <fullName evidence="4">DUF3054 domain-containing protein</fullName>
    </recommendedName>
</protein>
<keyword evidence="3" id="KW-1185">Reference proteome</keyword>
<dbReference type="InterPro" id="IPR021414">
    <property type="entry name" value="DUF3054"/>
</dbReference>
<proteinExistence type="predicted"/>